<dbReference type="Proteomes" id="UP000282454">
    <property type="component" value="Unassembled WGS sequence"/>
</dbReference>
<dbReference type="PANTHER" id="PTHR21310">
    <property type="entry name" value="AMINOGLYCOSIDE PHOSPHOTRANSFERASE-RELATED-RELATED"/>
    <property type="match status" value="1"/>
</dbReference>
<dbReference type="InterPro" id="IPR002575">
    <property type="entry name" value="Aminoglycoside_PTrfase"/>
</dbReference>
<accession>A0A421B3Z5</accession>
<evidence type="ECO:0000313" key="3">
    <source>
        <dbReference type="Proteomes" id="UP000282454"/>
    </source>
</evidence>
<evidence type="ECO:0000259" key="1">
    <source>
        <dbReference type="Pfam" id="PF01636"/>
    </source>
</evidence>
<comment type="caution">
    <text evidence="2">The sequence shown here is derived from an EMBL/GenBank/DDBJ whole genome shotgun (WGS) entry which is preliminary data.</text>
</comment>
<dbReference type="SUPFAM" id="SSF56112">
    <property type="entry name" value="Protein kinase-like (PK-like)"/>
    <property type="match status" value="1"/>
</dbReference>
<proteinExistence type="predicted"/>
<dbReference type="AlphaFoldDB" id="A0A421B3Z5"/>
<dbReference type="EMBL" id="RCDD01000002">
    <property type="protein sequence ID" value="RLK59003.1"/>
    <property type="molecule type" value="Genomic_DNA"/>
</dbReference>
<name>A0A421B3Z5_9PSEU</name>
<dbReference type="InterPro" id="IPR011009">
    <property type="entry name" value="Kinase-like_dom_sf"/>
</dbReference>
<dbReference type="Gene3D" id="3.90.1200.10">
    <property type="match status" value="1"/>
</dbReference>
<feature type="domain" description="Aminoglycoside phosphotransferase" evidence="1">
    <location>
        <begin position="35"/>
        <end position="261"/>
    </location>
</feature>
<reference evidence="2 3" key="1">
    <citation type="submission" date="2018-10" db="EMBL/GenBank/DDBJ databases">
        <title>Genomic Encyclopedia of Archaeal and Bacterial Type Strains, Phase II (KMG-II): from individual species to whole genera.</title>
        <authorList>
            <person name="Goeker M."/>
        </authorList>
    </citation>
    <scope>NUCLEOTIDE SEQUENCE [LARGE SCALE GENOMIC DNA]</scope>
    <source>
        <strain evidence="2 3">DSM 45657</strain>
    </source>
</reference>
<dbReference type="OrthoDB" id="9797603at2"/>
<organism evidence="2 3">
    <name type="scientific">Actinokineospora cianjurensis</name>
    <dbReference type="NCBI Taxonomy" id="585224"/>
    <lineage>
        <taxon>Bacteria</taxon>
        <taxon>Bacillati</taxon>
        <taxon>Actinomycetota</taxon>
        <taxon>Actinomycetes</taxon>
        <taxon>Pseudonocardiales</taxon>
        <taxon>Pseudonocardiaceae</taxon>
        <taxon>Actinokineospora</taxon>
    </lineage>
</organism>
<keyword evidence="2" id="KW-0808">Transferase</keyword>
<dbReference type="CDD" id="cd05155">
    <property type="entry name" value="APH_ChoK_like_1"/>
    <property type="match status" value="1"/>
</dbReference>
<dbReference type="RefSeq" id="WP_121391899.1">
    <property type="nucleotide sequence ID" value="NZ_RCDD01000002.1"/>
</dbReference>
<dbReference type="Pfam" id="PF01636">
    <property type="entry name" value="APH"/>
    <property type="match status" value="1"/>
</dbReference>
<dbReference type="InterPro" id="IPR051678">
    <property type="entry name" value="AGP_Transferase"/>
</dbReference>
<dbReference type="PANTHER" id="PTHR21310:SF42">
    <property type="entry name" value="BIFUNCTIONAL AAC_APH"/>
    <property type="match status" value="1"/>
</dbReference>
<dbReference type="GO" id="GO:0016301">
    <property type="term" value="F:kinase activity"/>
    <property type="evidence" value="ECO:0007669"/>
    <property type="project" value="UniProtKB-KW"/>
</dbReference>
<protein>
    <submittedName>
        <fullName evidence="2">Aminoglycoside phosphotransferase (APT) family kinase protein</fullName>
    </submittedName>
</protein>
<evidence type="ECO:0000313" key="2">
    <source>
        <dbReference type="EMBL" id="RLK59003.1"/>
    </source>
</evidence>
<keyword evidence="2" id="KW-0418">Kinase</keyword>
<dbReference type="Gene3D" id="3.30.200.20">
    <property type="entry name" value="Phosphorylase Kinase, domain 1"/>
    <property type="match status" value="1"/>
</dbReference>
<keyword evidence="3" id="KW-1185">Reference proteome</keyword>
<gene>
    <name evidence="2" type="ORF">CLV68_3485</name>
</gene>
<sequence length="299" mass="31862">MGTMHADEATTDDGLVRRLVGDQFPEWADLPVRRLASGGTTNAIYRVGDELTARLPLTASGAAGIAEEARWLTALAPLVPAEIPAVVGLGKPGAGYPHAWSVHRWIEGDVLVEGQVGLGLARDLARFVTAMRAVDLDGGPLAHRGARPLADADAATRSAIQALRETDELVDVDAALAAWEAAVAIPPWSGPPRWTHCDLMPSNLLGSDGRLAAVLDFGTAGLGDPATDLIPAWGLLEPPARAEFRAHVDADDDMWGRGRGWALSMALVQLPYYRRTNPVISANARYVVDRVLSGQQHCR</sequence>